<dbReference type="Pfam" id="PF01869">
    <property type="entry name" value="BcrAD_BadFG"/>
    <property type="match status" value="1"/>
</dbReference>
<dbReference type="InterPro" id="IPR043129">
    <property type="entry name" value="ATPase_NBD"/>
</dbReference>
<gene>
    <name evidence="2" type="ORF">BOO71_0015085</name>
</gene>
<sequence length="337" mass="34893">MGAGPEFGSAGESWVLGLDGGGSKTALAYVSSAGEVVGPFYAPGTNPFDRPEWEAVLRAFLSAHPAPGPLVRASLGLPGYGESPAFSARQVDICAELFSDCPHSVMNDVEAAFVGAFAGGLGTLLLAGTGSMVWAEDCSPQGGTRQLRVGGWGEGFGDEGSAYWIGRRALGLASQSLDGRHPDADFADLLLTPVLGEFPTQTALLTWYYGQTHARSAVAALARSVNDLADAGQPTAQIILLEAAELLAQHVSAARRQLGNPDLPWSYAGSVLGSRTVLGALTTLLGTPQVPALPPLGGALFHAASRAGFTTDTDWQARVRAPLLSTSTPQPLLQEQA</sequence>
<evidence type="ECO:0000313" key="2">
    <source>
        <dbReference type="EMBL" id="OLV15395.1"/>
    </source>
</evidence>
<accession>A0A1U7NR58</accession>
<dbReference type="AlphaFoldDB" id="A0A1U7NR58"/>
<dbReference type="STRING" id="249408.BOO71_0015085"/>
<organism evidence="2 3">
    <name type="scientific">Deinococcus marmoris</name>
    <dbReference type="NCBI Taxonomy" id="249408"/>
    <lineage>
        <taxon>Bacteria</taxon>
        <taxon>Thermotogati</taxon>
        <taxon>Deinococcota</taxon>
        <taxon>Deinococci</taxon>
        <taxon>Deinococcales</taxon>
        <taxon>Deinococcaceae</taxon>
        <taxon>Deinococcus</taxon>
    </lineage>
</organism>
<evidence type="ECO:0000259" key="1">
    <source>
        <dbReference type="Pfam" id="PF01869"/>
    </source>
</evidence>
<dbReference type="SUPFAM" id="SSF53067">
    <property type="entry name" value="Actin-like ATPase domain"/>
    <property type="match status" value="2"/>
</dbReference>
<feature type="domain" description="ATPase BadF/BadG/BcrA/BcrD type" evidence="1">
    <location>
        <begin position="16"/>
        <end position="285"/>
    </location>
</feature>
<dbReference type="InterPro" id="IPR052519">
    <property type="entry name" value="Euk-type_GlcNAc_Kinase"/>
</dbReference>
<keyword evidence="3" id="KW-1185">Reference proteome</keyword>
<protein>
    <submittedName>
        <fullName evidence="2">N-acetylglucosamine kinase of eukaryotic type</fullName>
    </submittedName>
</protein>
<dbReference type="PANTHER" id="PTHR43190:SF3">
    <property type="entry name" value="N-ACETYL-D-GLUCOSAMINE KINASE"/>
    <property type="match status" value="1"/>
</dbReference>
<keyword evidence="2" id="KW-0808">Transferase</keyword>
<name>A0A1U7NR58_9DEIO</name>
<proteinExistence type="predicted"/>
<comment type="caution">
    <text evidence="2">The sequence shown here is derived from an EMBL/GenBank/DDBJ whole genome shotgun (WGS) entry which is preliminary data.</text>
</comment>
<keyword evidence="2" id="KW-0418">Kinase</keyword>
<dbReference type="PANTHER" id="PTHR43190">
    <property type="entry name" value="N-ACETYL-D-GLUCOSAMINE KINASE"/>
    <property type="match status" value="1"/>
</dbReference>
<dbReference type="Proteomes" id="UP000186607">
    <property type="component" value="Unassembled WGS sequence"/>
</dbReference>
<reference evidence="2 3" key="1">
    <citation type="submission" date="2017-01" db="EMBL/GenBank/DDBJ databases">
        <title>Genome Analysis of Deinococcus marmoris KOPRI26562.</title>
        <authorList>
            <person name="Kim J.H."/>
            <person name="Oh H.-M."/>
        </authorList>
    </citation>
    <scope>NUCLEOTIDE SEQUENCE [LARGE SCALE GENOMIC DNA]</scope>
    <source>
        <strain evidence="2 3">KOPRI26562</strain>
    </source>
</reference>
<dbReference type="EMBL" id="MSTI01000183">
    <property type="protein sequence ID" value="OLV15395.1"/>
    <property type="molecule type" value="Genomic_DNA"/>
</dbReference>
<evidence type="ECO:0000313" key="3">
    <source>
        <dbReference type="Proteomes" id="UP000186607"/>
    </source>
</evidence>
<dbReference type="Gene3D" id="3.30.420.40">
    <property type="match status" value="2"/>
</dbReference>
<dbReference type="InterPro" id="IPR002731">
    <property type="entry name" value="ATPase_BadF"/>
</dbReference>
<dbReference type="GO" id="GO:0016301">
    <property type="term" value="F:kinase activity"/>
    <property type="evidence" value="ECO:0007669"/>
    <property type="project" value="UniProtKB-KW"/>
</dbReference>